<evidence type="ECO:0000256" key="1">
    <source>
        <dbReference type="SAM" id="MobiDB-lite"/>
    </source>
</evidence>
<feature type="compositionally biased region" description="Low complexity" evidence="1">
    <location>
        <begin position="172"/>
        <end position="185"/>
    </location>
</feature>
<dbReference type="AlphaFoldDB" id="A0AAE0CG43"/>
<comment type="caution">
    <text evidence="2">The sequence shown here is derived from an EMBL/GenBank/DDBJ whole genome shotgun (WGS) entry which is preliminary data.</text>
</comment>
<organism evidence="2 3">
    <name type="scientific">Cymbomonas tetramitiformis</name>
    <dbReference type="NCBI Taxonomy" id="36881"/>
    <lineage>
        <taxon>Eukaryota</taxon>
        <taxon>Viridiplantae</taxon>
        <taxon>Chlorophyta</taxon>
        <taxon>Pyramimonadophyceae</taxon>
        <taxon>Pyramimonadales</taxon>
        <taxon>Pyramimonadaceae</taxon>
        <taxon>Cymbomonas</taxon>
    </lineage>
</organism>
<gene>
    <name evidence="2" type="ORF">CYMTET_36355</name>
</gene>
<feature type="compositionally biased region" description="Low complexity" evidence="1">
    <location>
        <begin position="198"/>
        <end position="216"/>
    </location>
</feature>
<protein>
    <submittedName>
        <fullName evidence="2">Uncharacterized protein</fullName>
    </submittedName>
</protein>
<name>A0AAE0CG43_9CHLO</name>
<dbReference type="EMBL" id="LGRX02023590">
    <property type="protein sequence ID" value="KAK3254428.1"/>
    <property type="molecule type" value="Genomic_DNA"/>
</dbReference>
<sequence>MSGTGLCGVSWTVSDAYDETSDAHCKIIMLSFPEGISSSDVDVFVEGETVQTFHLVVEDLCTRKLLCSVPLPANATGLCKAKRCKKGAVLKVTVPLLDAAPAPPVENVAGPGTAVTTPASECNFPSFPDSPAPAQETGKQPTSPQIVKNDGPSPNDPLQGKQAAEPIEPLEAEVSGAEGDAASAASKKKKKKKKKTAASDAAAPEPAVAGEAETAPATCADVADETVAQAALKQPQVRALCPCAPVLLL</sequence>
<reference evidence="2 3" key="1">
    <citation type="journal article" date="2015" name="Genome Biol. Evol.">
        <title>Comparative Genomics of a Bacterivorous Green Alga Reveals Evolutionary Causalities and Consequences of Phago-Mixotrophic Mode of Nutrition.</title>
        <authorList>
            <person name="Burns J.A."/>
            <person name="Paasch A."/>
            <person name="Narechania A."/>
            <person name="Kim E."/>
        </authorList>
    </citation>
    <scope>NUCLEOTIDE SEQUENCE [LARGE SCALE GENOMIC DNA]</scope>
    <source>
        <strain evidence="2 3">PLY_AMNH</strain>
    </source>
</reference>
<accession>A0AAE0CG43</accession>
<feature type="compositionally biased region" description="Basic residues" evidence="1">
    <location>
        <begin position="186"/>
        <end position="196"/>
    </location>
</feature>
<evidence type="ECO:0000313" key="3">
    <source>
        <dbReference type="Proteomes" id="UP001190700"/>
    </source>
</evidence>
<feature type="compositionally biased region" description="Polar residues" evidence="1">
    <location>
        <begin position="137"/>
        <end position="146"/>
    </location>
</feature>
<proteinExistence type="predicted"/>
<feature type="region of interest" description="Disordered" evidence="1">
    <location>
        <begin position="101"/>
        <end position="216"/>
    </location>
</feature>
<keyword evidence="3" id="KW-1185">Reference proteome</keyword>
<evidence type="ECO:0000313" key="2">
    <source>
        <dbReference type="EMBL" id="KAK3254428.1"/>
    </source>
</evidence>
<dbReference type="Proteomes" id="UP001190700">
    <property type="component" value="Unassembled WGS sequence"/>
</dbReference>